<keyword evidence="3" id="KW-0285">Flavoprotein</keyword>
<dbReference type="InterPro" id="IPR016169">
    <property type="entry name" value="FAD-bd_PCMH_sub2"/>
</dbReference>
<proteinExistence type="inferred from homology"/>
<dbReference type="Proteomes" id="UP000254869">
    <property type="component" value="Unassembled WGS sequence"/>
</dbReference>
<comment type="similarity">
    <text evidence="2">Belongs to the oxygen-dependent FAD-linked oxidoreductase family.</text>
</comment>
<evidence type="ECO:0000256" key="3">
    <source>
        <dbReference type="ARBA" id="ARBA00022630"/>
    </source>
</evidence>
<dbReference type="InterPro" id="IPR016166">
    <property type="entry name" value="FAD-bd_PCMH"/>
</dbReference>
<comment type="cofactor">
    <cofactor evidence="1">
        <name>FAD</name>
        <dbReference type="ChEBI" id="CHEBI:57692"/>
    </cofactor>
</comment>
<dbReference type="Pfam" id="PF08031">
    <property type="entry name" value="BBE"/>
    <property type="match status" value="1"/>
</dbReference>
<dbReference type="GO" id="GO:0016491">
    <property type="term" value="F:oxidoreductase activity"/>
    <property type="evidence" value="ECO:0007669"/>
    <property type="project" value="UniProtKB-KW"/>
</dbReference>
<evidence type="ECO:0000256" key="2">
    <source>
        <dbReference type="ARBA" id="ARBA00005466"/>
    </source>
</evidence>
<dbReference type="GO" id="GO:0071949">
    <property type="term" value="F:FAD binding"/>
    <property type="evidence" value="ECO:0007669"/>
    <property type="project" value="InterPro"/>
</dbReference>
<dbReference type="InterPro" id="IPR016167">
    <property type="entry name" value="FAD-bd_PCMH_sub1"/>
</dbReference>
<dbReference type="PROSITE" id="PS00862">
    <property type="entry name" value="OX2_COVAL_FAD"/>
    <property type="match status" value="1"/>
</dbReference>
<evidence type="ECO:0000256" key="5">
    <source>
        <dbReference type="ARBA" id="ARBA00023002"/>
    </source>
</evidence>
<comment type="caution">
    <text evidence="7">The sequence shown here is derived from an EMBL/GenBank/DDBJ whole genome shotgun (WGS) entry which is preliminary data.</text>
</comment>
<dbReference type="Pfam" id="PF01565">
    <property type="entry name" value="FAD_binding_4"/>
    <property type="match status" value="1"/>
</dbReference>
<dbReference type="STRING" id="1210086.GCA_001613105_01374"/>
<keyword evidence="5" id="KW-0560">Oxidoreductase</keyword>
<accession>A0A370ICF1</accession>
<dbReference type="InterPro" id="IPR036318">
    <property type="entry name" value="FAD-bd_PCMH-like_sf"/>
</dbReference>
<dbReference type="AlphaFoldDB" id="A0A370ICF1"/>
<evidence type="ECO:0000259" key="6">
    <source>
        <dbReference type="PROSITE" id="PS51387"/>
    </source>
</evidence>
<dbReference type="InterPro" id="IPR050416">
    <property type="entry name" value="FAD-linked_Oxidoreductase"/>
</dbReference>
<feature type="domain" description="FAD-binding PCMH-type" evidence="6">
    <location>
        <begin position="28"/>
        <end position="198"/>
    </location>
</feature>
<dbReference type="InterPro" id="IPR006093">
    <property type="entry name" value="Oxy_OxRdtase_FAD_BS"/>
</dbReference>
<evidence type="ECO:0000313" key="8">
    <source>
        <dbReference type="Proteomes" id="UP000254869"/>
    </source>
</evidence>
<reference evidence="7 8" key="1">
    <citation type="submission" date="2018-07" db="EMBL/GenBank/DDBJ databases">
        <title>Genomic Encyclopedia of Type Strains, Phase IV (KMG-IV): sequencing the most valuable type-strain genomes for metagenomic binning, comparative biology and taxonomic classification.</title>
        <authorList>
            <person name="Goeker M."/>
        </authorList>
    </citation>
    <scope>NUCLEOTIDE SEQUENCE [LARGE SCALE GENOMIC DNA]</scope>
    <source>
        <strain evidence="7 8">DSM 44290</strain>
    </source>
</reference>
<dbReference type="InterPro" id="IPR012951">
    <property type="entry name" value="BBE"/>
</dbReference>
<evidence type="ECO:0000256" key="4">
    <source>
        <dbReference type="ARBA" id="ARBA00022827"/>
    </source>
</evidence>
<evidence type="ECO:0000256" key="1">
    <source>
        <dbReference type="ARBA" id="ARBA00001974"/>
    </source>
</evidence>
<gene>
    <name evidence="7" type="ORF">DFR76_102798</name>
</gene>
<dbReference type="Gene3D" id="3.30.465.10">
    <property type="match status" value="1"/>
</dbReference>
<dbReference type="PROSITE" id="PS51387">
    <property type="entry name" value="FAD_PCMH"/>
    <property type="match status" value="1"/>
</dbReference>
<dbReference type="EMBL" id="QQBC01000002">
    <property type="protein sequence ID" value="RDI68397.1"/>
    <property type="molecule type" value="Genomic_DNA"/>
</dbReference>
<dbReference type="InterPro" id="IPR006094">
    <property type="entry name" value="Oxid_FAD_bind_N"/>
</dbReference>
<sequence length="469" mass="51549">MSSTIMGEIVNKTSRDYQKARSAWNSLYRTKPDLIIYPTNAEEVAAALAHARHRGLDLRIRSGGHSFDGYSSVDGGVVLDLGRMDSIVVRDDDTVVIGPGARLRTVYEVLSDYDLALPGGNCGGVGVGGLTLGGGLGILGRTHGWLAQSVRSVDMIDARGNLITVDKDNHPDLFWALRGSGGGNFGIVVSFTFQAYRIPHLVRGVLHWDWDHLVDFADALQQFGPTMDRRINMIGHLECKQVGTIALIVVSLASRDETERALAPMLAALPPVRDQQYATVRYVDAAQDSVTPELLYSNEVRATTVTGNINETLSRDCLQKIKDRLAVAESGTTIQLHALGSVTAELNRTDPIALPSVDGLLSLFAPSYWTDPAADEFNLNWMSGLAEDMLPHFQTTYINSNDIHIDDRIYPRYGENFARLVKIKNQYDPENVFTFAAGIPPSLTRPEAERMGLPEHQIQAIQEFGFLNE</sequence>
<protein>
    <submittedName>
        <fullName evidence="7">FAD/FMN-containing dehydrogenase</fullName>
    </submittedName>
</protein>
<dbReference type="SUPFAM" id="SSF56176">
    <property type="entry name" value="FAD-binding/transporter-associated domain-like"/>
    <property type="match status" value="1"/>
</dbReference>
<evidence type="ECO:0000313" key="7">
    <source>
        <dbReference type="EMBL" id="RDI68397.1"/>
    </source>
</evidence>
<keyword evidence="8" id="KW-1185">Reference proteome</keyword>
<dbReference type="Gene3D" id="3.30.43.10">
    <property type="entry name" value="Uridine Diphospho-n-acetylenolpyruvylglucosamine Reductase, domain 2"/>
    <property type="match status" value="1"/>
</dbReference>
<dbReference type="Gene3D" id="3.40.462.20">
    <property type="match status" value="1"/>
</dbReference>
<name>A0A370ICF1_9NOCA</name>
<keyword evidence="4" id="KW-0274">FAD</keyword>
<dbReference type="PANTHER" id="PTHR42973:SF39">
    <property type="entry name" value="FAD-BINDING PCMH-TYPE DOMAIN-CONTAINING PROTEIN"/>
    <property type="match status" value="1"/>
</dbReference>
<organism evidence="7 8">
    <name type="scientific">Nocardia pseudobrasiliensis</name>
    <dbReference type="NCBI Taxonomy" id="45979"/>
    <lineage>
        <taxon>Bacteria</taxon>
        <taxon>Bacillati</taxon>
        <taxon>Actinomycetota</taxon>
        <taxon>Actinomycetes</taxon>
        <taxon>Mycobacteriales</taxon>
        <taxon>Nocardiaceae</taxon>
        <taxon>Nocardia</taxon>
    </lineage>
</organism>
<dbReference type="PANTHER" id="PTHR42973">
    <property type="entry name" value="BINDING OXIDOREDUCTASE, PUTATIVE (AFU_ORTHOLOGUE AFUA_1G17690)-RELATED"/>
    <property type="match status" value="1"/>
</dbReference>